<name>A0A095YC12_9MICC</name>
<dbReference type="InterPro" id="IPR036927">
    <property type="entry name" value="Cyt_c_oxase-like_su1_sf"/>
</dbReference>
<dbReference type="Gene3D" id="1.20.210.10">
    <property type="entry name" value="Cytochrome c oxidase-like, subunit I domain"/>
    <property type="match status" value="1"/>
</dbReference>
<dbReference type="InterPro" id="IPR021299">
    <property type="entry name" value="DUF2871"/>
</dbReference>
<evidence type="ECO:0000313" key="2">
    <source>
        <dbReference type="EMBL" id="KGF19631.1"/>
    </source>
</evidence>
<feature type="transmembrane region" description="Helical" evidence="1">
    <location>
        <begin position="42"/>
        <end position="60"/>
    </location>
</feature>
<evidence type="ECO:0000313" key="3">
    <source>
        <dbReference type="Proteomes" id="UP000053528"/>
    </source>
</evidence>
<reference evidence="2 3" key="1">
    <citation type="submission" date="2014-07" db="EMBL/GenBank/DDBJ databases">
        <authorList>
            <person name="McCorrison J."/>
            <person name="Sanka R."/>
            <person name="Torralba M."/>
            <person name="Gillis M."/>
            <person name="Haft D.H."/>
            <person name="Methe B."/>
            <person name="Sutton G."/>
            <person name="Nelson K.E."/>
        </authorList>
    </citation>
    <scope>NUCLEOTIDE SEQUENCE [LARGE SCALE GENOMIC DNA]</scope>
    <source>
        <strain evidence="2 3">DNF00011</strain>
    </source>
</reference>
<protein>
    <submittedName>
        <fullName evidence="2">Membrane protein</fullName>
    </submittedName>
</protein>
<dbReference type="EMBL" id="JRNH01000031">
    <property type="protein sequence ID" value="KGF19631.1"/>
    <property type="molecule type" value="Genomic_DNA"/>
</dbReference>
<evidence type="ECO:0000256" key="1">
    <source>
        <dbReference type="SAM" id="Phobius"/>
    </source>
</evidence>
<proteinExistence type="predicted"/>
<keyword evidence="1" id="KW-0472">Membrane</keyword>
<dbReference type="SUPFAM" id="SSF81442">
    <property type="entry name" value="Cytochrome c oxidase subunit I-like"/>
    <property type="match status" value="1"/>
</dbReference>
<dbReference type="Pfam" id="PF11070">
    <property type="entry name" value="DUF2871"/>
    <property type="match status" value="1"/>
</dbReference>
<feature type="transmembrane region" description="Helical" evidence="1">
    <location>
        <begin position="72"/>
        <end position="94"/>
    </location>
</feature>
<comment type="caution">
    <text evidence="2">The sequence shown here is derived from an EMBL/GenBank/DDBJ whole genome shotgun (WGS) entry which is preliminary data.</text>
</comment>
<dbReference type="AlphaFoldDB" id="A0A095YC12"/>
<dbReference type="Proteomes" id="UP000053528">
    <property type="component" value="Unassembled WGS sequence"/>
</dbReference>
<organism evidence="2 3">
    <name type="scientific">Pseudoglutamicibacter albus DNF00011</name>
    <dbReference type="NCBI Taxonomy" id="1401063"/>
    <lineage>
        <taxon>Bacteria</taxon>
        <taxon>Bacillati</taxon>
        <taxon>Actinomycetota</taxon>
        <taxon>Actinomycetes</taxon>
        <taxon>Micrococcales</taxon>
        <taxon>Micrococcaceae</taxon>
        <taxon>Pseudoglutamicibacter</taxon>
    </lineage>
</organism>
<gene>
    <name evidence="2" type="ORF">HMPREF2128_09620</name>
</gene>
<sequence length="150" mass="16193">MKKLLNASLIYLIAGLTAGVFYREFTKINEFPEGQFTQLGVVHTHLLALGFMGFLIFLVVEKVFSISDSPKLFAWFFWLYNAGLVVTSAMLTWHGSLTVLGRDSSAMISGIAGLGHIAISAGLIVFVVAVRRAVTPKIVAASSTNGATIR</sequence>
<feature type="transmembrane region" description="Helical" evidence="1">
    <location>
        <begin position="106"/>
        <end position="130"/>
    </location>
</feature>
<accession>A0A095YC12</accession>
<keyword evidence="1" id="KW-0812">Transmembrane</keyword>
<dbReference type="RefSeq" id="WP_035757608.1">
    <property type="nucleotide sequence ID" value="NZ_JRNH01000031.1"/>
</dbReference>
<keyword evidence="1" id="KW-1133">Transmembrane helix</keyword>